<feature type="transmembrane region" description="Helical" evidence="2">
    <location>
        <begin position="29"/>
        <end position="51"/>
    </location>
</feature>
<reference evidence="3 4" key="1">
    <citation type="submission" date="2019-03" db="EMBL/GenBank/DDBJ databases">
        <authorList>
            <person name="Sebastian G."/>
            <person name="Baumann P."/>
            <person name="Ruckert C."/>
            <person name="Kalinowski J."/>
            <person name="Nebel B."/>
            <person name="Takors R."/>
            <person name="Blombach B."/>
        </authorList>
    </citation>
    <scope>NUCLEOTIDE SEQUENCE [LARGE SCALE GENOMIC DNA]</scope>
    <source>
        <strain evidence="3 4">DSM 1084</strain>
    </source>
</reference>
<protein>
    <submittedName>
        <fullName evidence="3">Uncharacterized protein</fullName>
    </submittedName>
</protein>
<evidence type="ECO:0000256" key="1">
    <source>
        <dbReference type="SAM" id="MobiDB-lite"/>
    </source>
</evidence>
<dbReference type="AlphaFoldDB" id="A0A4P6WTE8"/>
<sequence>MNTPDCRTRSHGHNTAHLPAAESLSVIEMLFRLGIALLLSVSLALLLAWGWSSSDERTESAAVTVEPSAESSIPAH</sequence>
<organism evidence="3 4">
    <name type="scientific">Hydrogenophaga pseudoflava</name>
    <name type="common">Pseudomonas carboxydoflava</name>
    <dbReference type="NCBI Taxonomy" id="47421"/>
    <lineage>
        <taxon>Bacteria</taxon>
        <taxon>Pseudomonadati</taxon>
        <taxon>Pseudomonadota</taxon>
        <taxon>Betaproteobacteria</taxon>
        <taxon>Burkholderiales</taxon>
        <taxon>Comamonadaceae</taxon>
        <taxon>Hydrogenophaga</taxon>
    </lineage>
</organism>
<gene>
    <name evidence="3" type="ORF">HPF_02880</name>
</gene>
<proteinExistence type="predicted"/>
<evidence type="ECO:0000313" key="3">
    <source>
        <dbReference type="EMBL" id="QBM26610.1"/>
    </source>
</evidence>
<keyword evidence="4" id="KW-1185">Reference proteome</keyword>
<name>A0A4P6WTE8_HYDPS</name>
<keyword evidence="2" id="KW-0472">Membrane</keyword>
<feature type="region of interest" description="Disordered" evidence="1">
    <location>
        <begin position="54"/>
        <end position="76"/>
    </location>
</feature>
<evidence type="ECO:0000256" key="2">
    <source>
        <dbReference type="SAM" id="Phobius"/>
    </source>
</evidence>
<dbReference type="KEGG" id="hpse:HPF_02880"/>
<evidence type="ECO:0000313" key="4">
    <source>
        <dbReference type="Proteomes" id="UP000293912"/>
    </source>
</evidence>
<dbReference type="EMBL" id="CP037867">
    <property type="protein sequence ID" value="QBM26610.1"/>
    <property type="molecule type" value="Genomic_DNA"/>
</dbReference>
<keyword evidence="2" id="KW-0812">Transmembrane</keyword>
<accession>A0A4P6WTE8</accession>
<dbReference type="Proteomes" id="UP000293912">
    <property type="component" value="Chromosome"/>
</dbReference>
<keyword evidence="2" id="KW-1133">Transmembrane helix</keyword>